<protein>
    <submittedName>
        <fullName evidence="1">Late competence development ComFB family protein</fullName>
    </submittedName>
</protein>
<comment type="caution">
    <text evidence="1">The sequence shown here is derived from an EMBL/GenBank/DDBJ whole genome shotgun (WGS) entry which is preliminary data.</text>
</comment>
<gene>
    <name evidence="1" type="ORF">KQI42_05845</name>
</gene>
<dbReference type="Proteomes" id="UP000749471">
    <property type="component" value="Unassembled WGS sequence"/>
</dbReference>
<keyword evidence="2" id="KW-1185">Reference proteome</keyword>
<proteinExistence type="predicted"/>
<accession>A0ABS6E3N4</accession>
<dbReference type="InterPro" id="IPR019657">
    <property type="entry name" value="ComFB"/>
</dbReference>
<organism evidence="1 2">
    <name type="scientific">Tissierella simiarum</name>
    <dbReference type="NCBI Taxonomy" id="2841534"/>
    <lineage>
        <taxon>Bacteria</taxon>
        <taxon>Bacillati</taxon>
        <taxon>Bacillota</taxon>
        <taxon>Tissierellia</taxon>
        <taxon>Tissierellales</taxon>
        <taxon>Tissierellaceae</taxon>
        <taxon>Tissierella</taxon>
    </lineage>
</organism>
<evidence type="ECO:0000313" key="1">
    <source>
        <dbReference type="EMBL" id="MBU5437519.1"/>
    </source>
</evidence>
<name>A0ABS6E3N4_9FIRM</name>
<reference evidence="1 2" key="1">
    <citation type="submission" date="2021-06" db="EMBL/GenBank/DDBJ databases">
        <authorList>
            <person name="Sun Q."/>
            <person name="Li D."/>
        </authorList>
    </citation>
    <scope>NUCLEOTIDE SEQUENCE [LARGE SCALE GENOMIC DNA]</scope>
    <source>
        <strain evidence="1 2">MSJ-40</strain>
    </source>
</reference>
<sequence length="88" mass="9966">MELRNLLEDSVLYGVNKLMDEREDICKCNKCKFDIAAVALNSLPPKYVVTEAGGLYGRVKNLNYQFETDIIMVVAKAMDIVSKNPKHE</sequence>
<evidence type="ECO:0000313" key="2">
    <source>
        <dbReference type="Proteomes" id="UP000749471"/>
    </source>
</evidence>
<dbReference type="Pfam" id="PF10719">
    <property type="entry name" value="ComFB"/>
    <property type="match status" value="1"/>
</dbReference>
<dbReference type="EMBL" id="JAHLPM010000004">
    <property type="protein sequence ID" value="MBU5437519.1"/>
    <property type="molecule type" value="Genomic_DNA"/>
</dbReference>